<evidence type="ECO:0000256" key="1">
    <source>
        <dbReference type="ARBA" id="ARBA00022737"/>
    </source>
</evidence>
<feature type="chain" id="PRO_5039626396" description="Cell wall binding repeat-containing protein" evidence="3">
    <location>
        <begin position="24"/>
        <end position="248"/>
    </location>
</feature>
<dbReference type="GeneID" id="57961339"/>
<dbReference type="Pfam" id="PF19127">
    <property type="entry name" value="Choline_bind_3"/>
    <property type="match status" value="1"/>
</dbReference>
<dbReference type="EMBL" id="AGYR01000010">
    <property type="protein sequence ID" value="ENZ18391.1"/>
    <property type="molecule type" value="Genomic_DNA"/>
</dbReference>
<gene>
    <name evidence="4" type="ORF">HMPREF1090_01273</name>
</gene>
<dbReference type="AlphaFoldDB" id="A0A0E2HEA9"/>
<reference evidence="4 5" key="1">
    <citation type="submission" date="2013-01" db="EMBL/GenBank/DDBJ databases">
        <title>The Genome Sequence of Clostridium clostridioforme 90A8.</title>
        <authorList>
            <consortium name="The Broad Institute Genome Sequencing Platform"/>
            <person name="Earl A."/>
            <person name="Ward D."/>
            <person name="Feldgarden M."/>
            <person name="Gevers D."/>
            <person name="Courvalin P."/>
            <person name="Lambert T."/>
            <person name="Walker B."/>
            <person name="Young S.K."/>
            <person name="Zeng Q."/>
            <person name="Gargeya S."/>
            <person name="Fitzgerald M."/>
            <person name="Haas B."/>
            <person name="Abouelleil A."/>
            <person name="Alvarado L."/>
            <person name="Arachchi H.M."/>
            <person name="Berlin A.M."/>
            <person name="Chapman S.B."/>
            <person name="Dewar J."/>
            <person name="Goldberg J."/>
            <person name="Griggs A."/>
            <person name="Gujja S."/>
            <person name="Hansen M."/>
            <person name="Howarth C."/>
            <person name="Imamovic A."/>
            <person name="Larimer J."/>
            <person name="McCowan C."/>
            <person name="Murphy C."/>
            <person name="Neiman D."/>
            <person name="Pearson M."/>
            <person name="Priest M."/>
            <person name="Roberts A."/>
            <person name="Saif S."/>
            <person name="Shea T."/>
            <person name="Sisk P."/>
            <person name="Sykes S."/>
            <person name="Wortman J."/>
            <person name="Nusbaum C."/>
            <person name="Birren B."/>
        </authorList>
    </citation>
    <scope>NUCLEOTIDE SEQUENCE [LARGE SCALE GENOMIC DNA]</scope>
    <source>
        <strain evidence="4 5">90A8</strain>
    </source>
</reference>
<feature type="repeat" description="Cell wall-binding" evidence="2">
    <location>
        <begin position="190"/>
        <end position="209"/>
    </location>
</feature>
<protein>
    <recommendedName>
        <fullName evidence="6">Cell wall binding repeat-containing protein</fullName>
    </recommendedName>
</protein>
<evidence type="ECO:0000256" key="2">
    <source>
        <dbReference type="PROSITE-ProRule" id="PRU00591"/>
    </source>
</evidence>
<comment type="caution">
    <text evidence="4">The sequence shown here is derived from an EMBL/GenBank/DDBJ whole genome shotgun (WGS) entry which is preliminary data.</text>
</comment>
<dbReference type="InterPro" id="IPR018337">
    <property type="entry name" value="Cell_wall/Cho-bd_repeat"/>
</dbReference>
<sequence length="248" mass="29046">MRRYMSVKRLGALVLAAVLSVPAAFVSEAAASFKAEVPVTLHLDVNSRRTTIYDGYSSYLLGYRVSEYDTFTVTKDKSDVDLNEVTLNYYLVTYRGETQKYLECTVYGLKEGTHYPVIRPETVEKERSVAGDYNYLDQCYIVEFCYQDKKESRYYMLLPEEDMGNYRNILLGKWNKDMGGWRYLYQDEYLTSWAMINDKWYFFGTNGYMKTGWLEYKGQWYYMDPENGVMQTNSTIDGYQLDSSGVRI</sequence>
<dbReference type="SUPFAM" id="SSF69360">
    <property type="entry name" value="Cell wall binding repeat"/>
    <property type="match status" value="1"/>
</dbReference>
<evidence type="ECO:0000256" key="3">
    <source>
        <dbReference type="SAM" id="SignalP"/>
    </source>
</evidence>
<organism evidence="4 5">
    <name type="scientific">[Clostridium] clostridioforme 90A8</name>
    <dbReference type="NCBI Taxonomy" id="999408"/>
    <lineage>
        <taxon>Bacteria</taxon>
        <taxon>Bacillati</taxon>
        <taxon>Bacillota</taxon>
        <taxon>Clostridia</taxon>
        <taxon>Lachnospirales</taxon>
        <taxon>Lachnospiraceae</taxon>
        <taxon>Enterocloster</taxon>
    </lineage>
</organism>
<evidence type="ECO:0000313" key="5">
    <source>
        <dbReference type="Proteomes" id="UP000013085"/>
    </source>
</evidence>
<keyword evidence="3" id="KW-0732">Signal</keyword>
<keyword evidence="1" id="KW-0677">Repeat</keyword>
<dbReference type="Proteomes" id="UP000013085">
    <property type="component" value="Unassembled WGS sequence"/>
</dbReference>
<evidence type="ECO:0008006" key="6">
    <source>
        <dbReference type="Google" id="ProtNLM"/>
    </source>
</evidence>
<dbReference type="RefSeq" id="WP_002595263.1">
    <property type="nucleotide sequence ID" value="NZ_KB851009.1"/>
</dbReference>
<name>A0A0E2HEA9_9FIRM</name>
<proteinExistence type="predicted"/>
<dbReference type="Gene3D" id="2.10.270.10">
    <property type="entry name" value="Cholin Binding"/>
    <property type="match status" value="1"/>
</dbReference>
<feature type="signal peptide" evidence="3">
    <location>
        <begin position="1"/>
        <end position="23"/>
    </location>
</feature>
<evidence type="ECO:0000313" key="4">
    <source>
        <dbReference type="EMBL" id="ENZ18391.1"/>
    </source>
</evidence>
<accession>A0A0E2HEA9</accession>
<dbReference type="HOGENOM" id="CLU_1118637_0_0_9"/>
<dbReference type="PATRIC" id="fig|999408.3.peg.1362"/>
<dbReference type="PROSITE" id="PS51170">
    <property type="entry name" value="CW"/>
    <property type="match status" value="1"/>
</dbReference>